<dbReference type="InterPro" id="IPR017452">
    <property type="entry name" value="GPCR_Rhodpsn_7TM"/>
</dbReference>
<evidence type="ECO:0000313" key="11">
    <source>
        <dbReference type="EMBL" id="VDH90028.1"/>
    </source>
</evidence>
<feature type="transmembrane region" description="Helical" evidence="9">
    <location>
        <begin position="166"/>
        <end position="190"/>
    </location>
</feature>
<keyword evidence="5" id="KW-0297">G-protein coupled receptor</keyword>
<evidence type="ECO:0000313" key="12">
    <source>
        <dbReference type="Proteomes" id="UP000596742"/>
    </source>
</evidence>
<dbReference type="OrthoDB" id="10044919at2759"/>
<evidence type="ECO:0000256" key="6">
    <source>
        <dbReference type="ARBA" id="ARBA00023136"/>
    </source>
</evidence>
<dbReference type="PANTHER" id="PTHR24228:SF59">
    <property type="entry name" value="NEUROPEPTIDE RECEPTOR 15"/>
    <property type="match status" value="1"/>
</dbReference>
<evidence type="ECO:0000256" key="1">
    <source>
        <dbReference type="ARBA" id="ARBA00004651"/>
    </source>
</evidence>
<keyword evidence="6 9" id="KW-0472">Membrane</keyword>
<dbReference type="CDD" id="cd00637">
    <property type="entry name" value="7tm_classA_rhodopsin-like"/>
    <property type="match status" value="1"/>
</dbReference>
<feature type="transmembrane region" description="Helical" evidence="9">
    <location>
        <begin position="83"/>
        <end position="104"/>
    </location>
</feature>
<dbReference type="Pfam" id="PF00001">
    <property type="entry name" value="7tm_1"/>
    <property type="match status" value="1"/>
</dbReference>
<dbReference type="InterPro" id="IPR000276">
    <property type="entry name" value="GPCR_Rhodpsn"/>
</dbReference>
<comment type="caution">
    <text evidence="11">The sequence shown here is derived from an EMBL/GenBank/DDBJ whole genome shotgun (WGS) entry which is preliminary data.</text>
</comment>
<dbReference type="Gene3D" id="1.20.1070.10">
    <property type="entry name" value="Rhodopsin 7-helix transmembrane proteins"/>
    <property type="match status" value="1"/>
</dbReference>
<reference evidence="11" key="1">
    <citation type="submission" date="2018-11" db="EMBL/GenBank/DDBJ databases">
        <authorList>
            <person name="Alioto T."/>
            <person name="Alioto T."/>
        </authorList>
    </citation>
    <scope>NUCLEOTIDE SEQUENCE</scope>
</reference>
<evidence type="ECO:0000256" key="3">
    <source>
        <dbReference type="ARBA" id="ARBA00022692"/>
    </source>
</evidence>
<evidence type="ECO:0000256" key="5">
    <source>
        <dbReference type="ARBA" id="ARBA00023040"/>
    </source>
</evidence>
<gene>
    <name evidence="11" type="ORF">MGAL_10B025193</name>
</gene>
<feature type="transmembrane region" description="Helical" evidence="9">
    <location>
        <begin position="125"/>
        <end position="146"/>
    </location>
</feature>
<dbReference type="AlphaFoldDB" id="A0A8B6BH45"/>
<keyword evidence="4 9" id="KW-1133">Transmembrane helix</keyword>
<comment type="subcellular location">
    <subcellularLocation>
        <location evidence="1">Cell membrane</location>
        <topology evidence="1">Multi-pass membrane protein</topology>
    </subcellularLocation>
</comment>
<accession>A0A8B6BH45</accession>
<dbReference type="PRINTS" id="PR00237">
    <property type="entry name" value="GPCRRHODOPSN"/>
</dbReference>
<keyword evidence="7" id="KW-0675">Receptor</keyword>
<keyword evidence="2" id="KW-1003">Cell membrane</keyword>
<dbReference type="EMBL" id="UYJE01000089">
    <property type="protein sequence ID" value="VDH90028.1"/>
    <property type="molecule type" value="Genomic_DNA"/>
</dbReference>
<sequence>MELYGTGFRVTCLVFSILMYIIGTIGNLLIIWTITTVKRMRSIQNMLLALLAAIDLLIIGYLMPFGMHVLITNEQPGFGACRFQAIITAFLFSCSIQFIMFIALSRYFKICHSQKFKRIVTARNVIIATIGACAVGACFASSLWFFESLWTFEFPMHSCIFDRYGSVTFSVIFMAVVIAFPAGVTAFSYIRIYRHVNKARTQLHKNWNNGLAQRKFKYEQILTKTQFVVFIVYMVMYFPFGITAVGGQRSDYPDVLHTLSIYMCYLNSCINSILYGVLNKNMRRGYLESLRFIKPSQTNSVVPTVSGYLSGGQTTQASTQQG</sequence>
<evidence type="ECO:0000256" key="4">
    <source>
        <dbReference type="ARBA" id="ARBA00022989"/>
    </source>
</evidence>
<evidence type="ECO:0000256" key="8">
    <source>
        <dbReference type="ARBA" id="ARBA00023224"/>
    </source>
</evidence>
<keyword evidence="8" id="KW-0807">Transducer</keyword>
<dbReference type="GO" id="GO:0004930">
    <property type="term" value="F:G protein-coupled receptor activity"/>
    <property type="evidence" value="ECO:0007669"/>
    <property type="project" value="UniProtKB-KW"/>
</dbReference>
<dbReference type="SUPFAM" id="SSF81321">
    <property type="entry name" value="Family A G protein-coupled receptor-like"/>
    <property type="match status" value="1"/>
</dbReference>
<evidence type="ECO:0000256" key="9">
    <source>
        <dbReference type="SAM" id="Phobius"/>
    </source>
</evidence>
<evidence type="ECO:0000259" key="10">
    <source>
        <dbReference type="PROSITE" id="PS50262"/>
    </source>
</evidence>
<keyword evidence="12" id="KW-1185">Reference proteome</keyword>
<protein>
    <recommendedName>
        <fullName evidence="10">G-protein coupled receptors family 1 profile domain-containing protein</fullName>
    </recommendedName>
</protein>
<evidence type="ECO:0000256" key="7">
    <source>
        <dbReference type="ARBA" id="ARBA00023170"/>
    </source>
</evidence>
<dbReference type="Proteomes" id="UP000596742">
    <property type="component" value="Unassembled WGS sequence"/>
</dbReference>
<dbReference type="PROSITE" id="PS50262">
    <property type="entry name" value="G_PROTEIN_RECEP_F1_2"/>
    <property type="match status" value="1"/>
</dbReference>
<feature type="transmembrane region" description="Helical" evidence="9">
    <location>
        <begin position="227"/>
        <end position="247"/>
    </location>
</feature>
<feature type="transmembrane region" description="Helical" evidence="9">
    <location>
        <begin position="259"/>
        <end position="278"/>
    </location>
</feature>
<name>A0A8B6BH45_MYTGA</name>
<dbReference type="PANTHER" id="PTHR24228">
    <property type="entry name" value="B2 BRADYKININ RECEPTOR/ANGIOTENSIN II RECEPTOR"/>
    <property type="match status" value="1"/>
</dbReference>
<organism evidence="11 12">
    <name type="scientific">Mytilus galloprovincialis</name>
    <name type="common">Mediterranean mussel</name>
    <dbReference type="NCBI Taxonomy" id="29158"/>
    <lineage>
        <taxon>Eukaryota</taxon>
        <taxon>Metazoa</taxon>
        <taxon>Spiralia</taxon>
        <taxon>Lophotrochozoa</taxon>
        <taxon>Mollusca</taxon>
        <taxon>Bivalvia</taxon>
        <taxon>Autobranchia</taxon>
        <taxon>Pteriomorphia</taxon>
        <taxon>Mytilida</taxon>
        <taxon>Mytiloidea</taxon>
        <taxon>Mytilidae</taxon>
        <taxon>Mytilinae</taxon>
        <taxon>Mytilus</taxon>
    </lineage>
</organism>
<keyword evidence="3 9" id="KW-0812">Transmembrane</keyword>
<feature type="transmembrane region" description="Helical" evidence="9">
    <location>
        <begin position="6"/>
        <end position="34"/>
    </location>
</feature>
<feature type="domain" description="G-protein coupled receptors family 1 profile" evidence="10">
    <location>
        <begin position="26"/>
        <end position="275"/>
    </location>
</feature>
<feature type="transmembrane region" description="Helical" evidence="9">
    <location>
        <begin position="46"/>
        <end position="71"/>
    </location>
</feature>
<dbReference type="GO" id="GO:0005886">
    <property type="term" value="C:plasma membrane"/>
    <property type="evidence" value="ECO:0007669"/>
    <property type="project" value="UniProtKB-SubCell"/>
</dbReference>
<proteinExistence type="predicted"/>
<evidence type="ECO:0000256" key="2">
    <source>
        <dbReference type="ARBA" id="ARBA00022475"/>
    </source>
</evidence>